<name>A0A2T2NZ86_CORCC</name>
<dbReference type="EMBL" id="KZ678131">
    <property type="protein sequence ID" value="PSN70734.1"/>
    <property type="molecule type" value="Genomic_DNA"/>
</dbReference>
<accession>A0A2T2NZ86</accession>
<protein>
    <submittedName>
        <fullName evidence="2">Uncharacterized protein</fullName>
    </submittedName>
</protein>
<reference evidence="2 3" key="1">
    <citation type="journal article" date="2018" name="Front. Microbiol.">
        <title>Genome-Wide Analysis of Corynespora cassiicola Leaf Fall Disease Putative Effectors.</title>
        <authorList>
            <person name="Lopez D."/>
            <person name="Ribeiro S."/>
            <person name="Label P."/>
            <person name="Fumanal B."/>
            <person name="Venisse J.S."/>
            <person name="Kohler A."/>
            <person name="de Oliveira R.R."/>
            <person name="Labutti K."/>
            <person name="Lipzen A."/>
            <person name="Lail K."/>
            <person name="Bauer D."/>
            <person name="Ohm R.A."/>
            <person name="Barry K.W."/>
            <person name="Spatafora J."/>
            <person name="Grigoriev I.V."/>
            <person name="Martin F.M."/>
            <person name="Pujade-Renaud V."/>
        </authorList>
    </citation>
    <scope>NUCLEOTIDE SEQUENCE [LARGE SCALE GENOMIC DNA]</scope>
    <source>
        <strain evidence="2 3">Philippines</strain>
    </source>
</reference>
<evidence type="ECO:0000313" key="3">
    <source>
        <dbReference type="Proteomes" id="UP000240883"/>
    </source>
</evidence>
<evidence type="ECO:0000256" key="1">
    <source>
        <dbReference type="SAM" id="MobiDB-lite"/>
    </source>
</evidence>
<dbReference type="AlphaFoldDB" id="A0A2T2NZ86"/>
<dbReference type="Proteomes" id="UP000240883">
    <property type="component" value="Unassembled WGS sequence"/>
</dbReference>
<feature type="region of interest" description="Disordered" evidence="1">
    <location>
        <begin position="88"/>
        <end position="112"/>
    </location>
</feature>
<gene>
    <name evidence="2" type="ORF">BS50DRAFT_673494</name>
</gene>
<keyword evidence="3" id="KW-1185">Reference proteome</keyword>
<feature type="compositionally biased region" description="Basic and acidic residues" evidence="1">
    <location>
        <begin position="96"/>
        <end position="109"/>
    </location>
</feature>
<organism evidence="2 3">
    <name type="scientific">Corynespora cassiicola Philippines</name>
    <dbReference type="NCBI Taxonomy" id="1448308"/>
    <lineage>
        <taxon>Eukaryota</taxon>
        <taxon>Fungi</taxon>
        <taxon>Dikarya</taxon>
        <taxon>Ascomycota</taxon>
        <taxon>Pezizomycotina</taxon>
        <taxon>Dothideomycetes</taxon>
        <taxon>Pleosporomycetidae</taxon>
        <taxon>Pleosporales</taxon>
        <taxon>Corynesporascaceae</taxon>
        <taxon>Corynespora</taxon>
    </lineage>
</organism>
<evidence type="ECO:0000313" key="2">
    <source>
        <dbReference type="EMBL" id="PSN70734.1"/>
    </source>
</evidence>
<dbReference type="OrthoDB" id="3800022at2759"/>
<proteinExistence type="predicted"/>
<sequence>MPIDPHGQLHAGTIGLFDDEGEWIQTQRLRQKRQQRRIAWETHKRTKEAKRIYGAKRLRPSFFSRVAIFLHLRKPISVPAQRHVPLLASQEDHEEESVGREDNAGDLDRSNLPFDLPHRTHVRSSGYGITDLDPIRSLFLEECGMVRVRSEKVGGWDVVPKSVIRGRSGE</sequence>